<evidence type="ECO:0000256" key="8">
    <source>
        <dbReference type="ARBA" id="ARBA00022528"/>
    </source>
</evidence>
<evidence type="ECO:0000256" key="14">
    <source>
        <dbReference type="ARBA" id="ARBA00022922"/>
    </source>
</evidence>
<comment type="subcellular location">
    <subcellularLocation>
        <location evidence="3 15">Plastid</location>
        <location evidence="3 15">Chloroplast</location>
    </subcellularLocation>
</comment>
<dbReference type="InterPro" id="IPR011831">
    <property type="entry name" value="ADP-Glc_PPase"/>
</dbReference>
<dbReference type="NCBIfam" id="NF002772">
    <property type="entry name" value="PRK02862.1"/>
    <property type="match status" value="1"/>
</dbReference>
<keyword evidence="8 15" id="KW-0150">Chloroplast</keyword>
<dbReference type="FunFam" id="2.160.10.10:FF:000010">
    <property type="entry name" value="Glucose-1-phosphate adenylyltransferase"/>
    <property type="match status" value="1"/>
</dbReference>
<dbReference type="PROSITE" id="PS00809">
    <property type="entry name" value="ADP_GLC_PYROPHOSPH_2"/>
    <property type="match status" value="1"/>
</dbReference>
<dbReference type="GO" id="GO:0005978">
    <property type="term" value="P:glycogen biosynthetic process"/>
    <property type="evidence" value="ECO:0007669"/>
    <property type="project" value="InterPro"/>
</dbReference>
<keyword evidence="12 15" id="KW-0547">Nucleotide-binding</keyword>
<evidence type="ECO:0000256" key="12">
    <source>
        <dbReference type="ARBA" id="ARBA00022741"/>
    </source>
</evidence>
<dbReference type="PANTHER" id="PTHR43523:SF12">
    <property type="entry name" value="GLUCOSE-1-PHOSPHATE ADENYLYLTRANSFERASE LARGE SUBUNIT 1, CHLOROPLASTIC-RELATED"/>
    <property type="match status" value="1"/>
</dbReference>
<accession>A0A8K0MHY4</accession>
<name>A0A8K0MHY4_9ROSA</name>
<evidence type="ECO:0000256" key="4">
    <source>
        <dbReference type="ARBA" id="ARBA00004727"/>
    </source>
</evidence>
<comment type="function">
    <text evidence="2 15">This protein plays a role in synthesis of starch. It catalyzes the synthesis of the activated glycosyl donor, ADP-glucose from Glc-1-P and ATP.</text>
</comment>
<keyword evidence="11 15" id="KW-0548">Nucleotidyltransferase</keyword>
<evidence type="ECO:0000256" key="15">
    <source>
        <dbReference type="RuleBase" id="RU362093"/>
    </source>
</evidence>
<evidence type="ECO:0000256" key="11">
    <source>
        <dbReference type="ARBA" id="ARBA00022695"/>
    </source>
</evidence>
<comment type="subunit">
    <text evidence="6 15">Heterotetramer.</text>
</comment>
<dbReference type="OrthoDB" id="1733332at2759"/>
<dbReference type="Proteomes" id="UP000796880">
    <property type="component" value="Unassembled WGS sequence"/>
</dbReference>
<protein>
    <recommendedName>
        <fullName evidence="7 15">Glucose-1-phosphate adenylyltransferase</fullName>
        <ecNumber evidence="7 15">2.7.7.27</ecNumber>
    </recommendedName>
    <alternativeName>
        <fullName evidence="15">ADP-glucose pyrophosphorylase</fullName>
    </alternativeName>
</protein>
<evidence type="ECO:0000256" key="1">
    <source>
        <dbReference type="ARBA" id="ARBA00000956"/>
    </source>
</evidence>
<evidence type="ECO:0000256" key="13">
    <source>
        <dbReference type="ARBA" id="ARBA00022840"/>
    </source>
</evidence>
<comment type="catalytic activity">
    <reaction evidence="1 15">
        <text>alpha-D-glucose 1-phosphate + ATP + H(+) = ADP-alpha-D-glucose + diphosphate</text>
        <dbReference type="Rhea" id="RHEA:12120"/>
        <dbReference type="ChEBI" id="CHEBI:15378"/>
        <dbReference type="ChEBI" id="CHEBI:30616"/>
        <dbReference type="ChEBI" id="CHEBI:33019"/>
        <dbReference type="ChEBI" id="CHEBI:57498"/>
        <dbReference type="ChEBI" id="CHEBI:58601"/>
        <dbReference type="EC" id="2.7.7.27"/>
    </reaction>
</comment>
<evidence type="ECO:0000256" key="5">
    <source>
        <dbReference type="ARBA" id="ARBA00010443"/>
    </source>
</evidence>
<keyword evidence="18" id="KW-1185">Reference proteome</keyword>
<dbReference type="InterPro" id="IPR011004">
    <property type="entry name" value="Trimer_LpxA-like_sf"/>
</dbReference>
<keyword evidence="13 15" id="KW-0067">ATP-binding</keyword>
<comment type="pathway">
    <text evidence="4 15">Glycan biosynthesis; starch biosynthesis.</text>
</comment>
<dbReference type="EC" id="2.7.7.27" evidence="7 15"/>
<dbReference type="Gene3D" id="2.160.10.10">
    <property type="entry name" value="Hexapeptide repeat proteins"/>
    <property type="match status" value="1"/>
</dbReference>
<evidence type="ECO:0000259" key="16">
    <source>
        <dbReference type="Pfam" id="PF00483"/>
    </source>
</evidence>
<feature type="domain" description="Nucleotidyl transferase" evidence="16">
    <location>
        <begin position="97"/>
        <end position="374"/>
    </location>
</feature>
<evidence type="ECO:0000256" key="7">
    <source>
        <dbReference type="ARBA" id="ARBA00012460"/>
    </source>
</evidence>
<reference evidence="17" key="1">
    <citation type="submission" date="2020-03" db="EMBL/GenBank/DDBJ databases">
        <title>A high-quality chromosome-level genome assembly of a woody plant with both climbing and erect habits, Rhamnella rubrinervis.</title>
        <authorList>
            <person name="Lu Z."/>
            <person name="Yang Y."/>
            <person name="Zhu X."/>
            <person name="Sun Y."/>
        </authorList>
    </citation>
    <scope>NUCLEOTIDE SEQUENCE</scope>
    <source>
        <strain evidence="17">BYM</strain>
        <tissue evidence="17">Leaf</tissue>
    </source>
</reference>
<dbReference type="GO" id="GO:0019252">
    <property type="term" value="P:starch biosynthetic process"/>
    <property type="evidence" value="ECO:0007669"/>
    <property type="project" value="UniProtKB-UniPathway"/>
</dbReference>
<evidence type="ECO:0000313" key="17">
    <source>
        <dbReference type="EMBL" id="KAF3446345.1"/>
    </source>
</evidence>
<dbReference type="InterPro" id="IPR005836">
    <property type="entry name" value="ADP_Glu_pyroP_CS"/>
</dbReference>
<comment type="caution">
    <text evidence="17">The sequence shown here is derived from an EMBL/GenBank/DDBJ whole genome shotgun (WGS) entry which is preliminary data.</text>
</comment>
<dbReference type="PANTHER" id="PTHR43523">
    <property type="entry name" value="GLUCOSE-1-PHOSPHATE ADENYLYLTRANSFERASE-RELATED"/>
    <property type="match status" value="1"/>
</dbReference>
<dbReference type="Pfam" id="PF00483">
    <property type="entry name" value="NTP_transferase"/>
    <property type="match status" value="1"/>
</dbReference>
<organism evidence="17 18">
    <name type="scientific">Rhamnella rubrinervis</name>
    <dbReference type="NCBI Taxonomy" id="2594499"/>
    <lineage>
        <taxon>Eukaryota</taxon>
        <taxon>Viridiplantae</taxon>
        <taxon>Streptophyta</taxon>
        <taxon>Embryophyta</taxon>
        <taxon>Tracheophyta</taxon>
        <taxon>Spermatophyta</taxon>
        <taxon>Magnoliopsida</taxon>
        <taxon>eudicotyledons</taxon>
        <taxon>Gunneridae</taxon>
        <taxon>Pentapetalae</taxon>
        <taxon>rosids</taxon>
        <taxon>fabids</taxon>
        <taxon>Rosales</taxon>
        <taxon>Rhamnaceae</taxon>
        <taxon>rhamnoid group</taxon>
        <taxon>Rhamneae</taxon>
        <taxon>Rhamnella</taxon>
    </lineage>
</organism>
<dbReference type="InterPro" id="IPR029044">
    <property type="entry name" value="Nucleotide-diphossugar_trans"/>
</dbReference>
<keyword evidence="9" id="KW-0021">Allosteric enzyme</keyword>
<evidence type="ECO:0000313" key="18">
    <source>
        <dbReference type="Proteomes" id="UP000796880"/>
    </source>
</evidence>
<keyword evidence="15" id="KW-0934">Plastid</keyword>
<dbReference type="UniPathway" id="UPA00152"/>
<dbReference type="Gene3D" id="3.90.550.10">
    <property type="entry name" value="Spore Coat Polysaccharide Biosynthesis Protein SpsA, Chain A"/>
    <property type="match status" value="1"/>
</dbReference>
<dbReference type="EMBL" id="VOIH02000005">
    <property type="protein sequence ID" value="KAF3446345.1"/>
    <property type="molecule type" value="Genomic_DNA"/>
</dbReference>
<keyword evidence="14 15" id="KW-0750">Starch biosynthesis</keyword>
<dbReference type="PROSITE" id="PS00810">
    <property type="entry name" value="ADP_GLC_PYROPHOSPH_3"/>
    <property type="match status" value="1"/>
</dbReference>
<evidence type="ECO:0000256" key="6">
    <source>
        <dbReference type="ARBA" id="ARBA00011680"/>
    </source>
</evidence>
<sequence>MDSCCATLKGNAHLVKASKQAFSNRGEGFWGESIRGSLKGRDLSVQLLKSLKTECRPTKLTSGVAYSVLTSNVNTETVTFETPILETPQADPKNVASIILGGGAGTRLFPLTSKRAKPAVPIGGCYRLIDIPMSNCINSGIKKIFILTQFNSFSLNRHLARTYNFGNGVNFGDGFVEVLAATQTPGEAGKKWFQGTADAVRQFIWVFEDAKNKNVEHIVILSGDHLYRMDYMDFVQKHIDTDADITVSCVPMDDSRASDYGLMKIDDTGRVVQFAEKPKGADLKAMQVDTALLGLSKLDAMKYPYIASMGVYVFRTDVLLKLLRWSYPYSNDFGSEIIPSAVREHNVQAYLFNDYWEDIGTIESFFDANLALTEQPPKFEFYDPKTPFFTSPRFLPPTKVEKCRILDAIVSHGCFLRECSVQHSVVGVRSRLEQGVELKDTMMMGADYYQTESEIASLLADGKVPIGVGQNTKIRNCIIDKNAKIGRSVVITNGDGVEEAERPKEGFYIRSGITVIMKNATIRDGTVI</sequence>
<dbReference type="GO" id="GO:0005524">
    <property type="term" value="F:ATP binding"/>
    <property type="evidence" value="ECO:0007669"/>
    <property type="project" value="UniProtKB-KW"/>
</dbReference>
<comment type="similarity">
    <text evidence="5 15">Belongs to the bacterial/plant glucose-1-phosphate adenylyltransferase family.</text>
</comment>
<dbReference type="InterPro" id="IPR005835">
    <property type="entry name" value="NTP_transferase_dom"/>
</dbReference>
<dbReference type="GO" id="GO:0009507">
    <property type="term" value="C:chloroplast"/>
    <property type="evidence" value="ECO:0007669"/>
    <property type="project" value="UniProtKB-SubCell"/>
</dbReference>
<evidence type="ECO:0000256" key="9">
    <source>
        <dbReference type="ARBA" id="ARBA00022533"/>
    </source>
</evidence>
<dbReference type="NCBIfam" id="TIGR02091">
    <property type="entry name" value="glgC"/>
    <property type="match status" value="1"/>
</dbReference>
<dbReference type="CDD" id="cd04651">
    <property type="entry name" value="LbH_G1P_AT_C"/>
    <property type="match status" value="1"/>
</dbReference>
<dbReference type="FunFam" id="3.90.550.10:FF:000030">
    <property type="entry name" value="Glucose-1-phosphate adenylyltransferase"/>
    <property type="match status" value="1"/>
</dbReference>
<dbReference type="GO" id="GO:0008878">
    <property type="term" value="F:glucose-1-phosphate adenylyltransferase activity"/>
    <property type="evidence" value="ECO:0007669"/>
    <property type="project" value="UniProtKB-EC"/>
</dbReference>
<dbReference type="PROSITE" id="PS00808">
    <property type="entry name" value="ADP_GLC_PYROPHOSPH_1"/>
    <property type="match status" value="1"/>
</dbReference>
<proteinExistence type="inferred from homology"/>
<evidence type="ECO:0000256" key="3">
    <source>
        <dbReference type="ARBA" id="ARBA00004229"/>
    </source>
</evidence>
<evidence type="ECO:0000256" key="10">
    <source>
        <dbReference type="ARBA" id="ARBA00022679"/>
    </source>
</evidence>
<dbReference type="SUPFAM" id="SSF51161">
    <property type="entry name" value="Trimeric LpxA-like enzymes"/>
    <property type="match status" value="1"/>
</dbReference>
<evidence type="ECO:0000256" key="2">
    <source>
        <dbReference type="ARBA" id="ARBA00002231"/>
    </source>
</evidence>
<dbReference type="SUPFAM" id="SSF53448">
    <property type="entry name" value="Nucleotide-diphospho-sugar transferases"/>
    <property type="match status" value="1"/>
</dbReference>
<dbReference type="CDD" id="cd02508">
    <property type="entry name" value="ADP_Glucose_PP"/>
    <property type="match status" value="1"/>
</dbReference>
<dbReference type="Pfam" id="PF25247">
    <property type="entry name" value="LbH_GLGC"/>
    <property type="match status" value="1"/>
</dbReference>
<gene>
    <name evidence="17" type="ORF">FNV43_RR11524</name>
</gene>
<keyword evidence="10 15" id="KW-0808">Transferase</keyword>
<dbReference type="AlphaFoldDB" id="A0A8K0MHY4"/>